<dbReference type="PANTHER" id="PTHR37984:SF5">
    <property type="entry name" value="PROTEIN NYNRIN-LIKE"/>
    <property type="match status" value="1"/>
</dbReference>
<evidence type="ECO:0000256" key="8">
    <source>
        <dbReference type="PROSITE-ProRule" id="PRU00047"/>
    </source>
</evidence>
<feature type="compositionally biased region" description="Basic and acidic residues" evidence="9">
    <location>
        <begin position="2146"/>
        <end position="2168"/>
    </location>
</feature>
<feature type="domain" description="Reverse transcriptase" evidence="11">
    <location>
        <begin position="1298"/>
        <end position="1476"/>
    </location>
</feature>
<dbReference type="InterPro" id="IPR000477">
    <property type="entry name" value="RT_dom"/>
</dbReference>
<keyword evidence="8" id="KW-0862">Zinc</keyword>
<dbReference type="SUPFAM" id="SSF56672">
    <property type="entry name" value="DNA/RNA polymerases"/>
    <property type="match status" value="2"/>
</dbReference>
<sequence length="2247" mass="258232">MTGHRKRRQFKQTDAFTRGMVIGLKRAGWSIRQIAADTHLGASTVHRLWRRWLEQGNVAIYRNVGATRVTSARVDWRILRQAVAAPQATCTAILQHVQDTLDHSISTRTISRRLVANGLHSCRPLRRLPLTPPNRRQRLEWCRARSTWMTEWHRVVFSDESRVCLSIDSRRVRVWRRRGERSNPAAIVERPTVRQRGIMVWGAIAYDSRSPLLRIQGIMTAQRYVDDVLRPVTLPYLQGVANAIYQQDNARPHTARISQQALQDVQMLPWPPYSPDLSPIEHVWDIIGRRLHALPQPRSEDELWQMVEREWRAIPQDAIRTLIDSLPRRVAACIAVNPRMEEGEIVAHIIKEISEDTYQVLVAKGIQMVDEILKFCRHLATVKSADCEEEVSRALQPMRLQINVVHKKQPRTPYNIDRPTHPRNTEHWKTYDDKPICFHCGRPRHVVRYCRERRQAFAEARSRNGGEGRNGVFSSRPPRYDADDDYPRKVASPKTILVASPPFQQFSQASECKTLSGAASNGGTSSRPPRSSLIVAEMNYSRGNICPAISKGEKQRLFASNDFAIPPKLIKKINVINKEICGVRDVLVSTSKDLLLRKEVLIPNSLVHFDTAEVAFGLIESRDKLQEMQLKSREWAQEINLSLDLGLSQIQRYREKTATPDGLYQFRVMPFGLCNTQATFERMIDSVLGSLKWNMCFCYLDDIVVYTPTFEEDLRRLQLVFNVHPILGDLVDANGIHPDPDKVEAISEFPRPTNISKLRSFLGLSQKKAFEVLKTALISEPVLGHFDETADTHLHTDASGHSIGAVLRQIQGGKVRPIAYASRSLTKAENNYSTTEKECLAVVWSISKFRSYLEFEEKKNENFCSFIERLEQFLILEEASEEKKKAYLLTLIGGKAYETLKNLCSPKLPKEYKYEELIEKLVEYFSPRRSIIVERFMFFGRIQKETESVSEYLVEIKRLASTCGFGEFLKESLRDKLVCGMRNAKIQRRILSEGDVPLARVVEIALSMEAAEKNTRIFYVNEPADSVDKIRAEVGNRYNREQKRKCIHCGRLHKDLCRFREATCFRCGKRGHLATICRSRGEHTSERQVSRFLNQRKINQIEDQEEEESVQRMVFMRTYDYRVKYATNDPPYVIKMRVEDTLMTFEIDTGSCLTLISEKDFKRYLPDVQVKEAGIIVKTYDGTVVPILGEIYVKVDFRGTIAKLRAVVVRGERKALLEREWINVLKIGNYFVNQMPLEDTLAELLSEHQVVFGETTDPIKGFTFAVNIQDVNPIFHKARPVPFAIRTAVNEVLERMVEKDYLYQVPSSKWATPVVAVPKNNKEFRICCDFKVTLNRFLDTAAYPLPTQQDLFSVLARGKYFSKLDLGNAYLQLEVNPSTQPLLTINTHKGLFRFKKMPFGLANAPSCFQSVMDIILAGINGVICYIDDVLVSTASVEEHMAVLKTIFVRLQKHNIKLKREKCEFLRREIQYLGHLIKEDGIRPLEDKIQGLQKAKIPTNVSELRSFLGLVNYYGKFIPNLPELLEPLHKLLKKNSYWKWTGECEEAISECKRRITSEKVLVPYDATLPLSLATDASQIGVGAVLSHVIEGQEKPIMFASRTLSGAERNYSQIEREALAIIYGVTKFHQFIYGRQFTLITDHKPLVSILGPRAGIPTFSTSRLQRWGLTLAAYTYEIKFRITQDHGNADLLSRLPVESDETPVLNQTFILSYVEDLPVTAAEIGVETKKDEVLSVVKRYTQQGWPERVGEYLRPYFQRKLELTMDGECLLWGMRVIIPSSLRKNMLSCLHETHSGMGKMKAVARSHFWWPNLDNQIECMVNGCKNCQQTQTGPSKVNWRPWVWATRPWQRIHMDFAFKDGVNLLIVVDSPSKWVEAISMREITARKTIEQLRRLFSAYGLPEEVVSDNGPQFTGVEMNSFFERNGVRQTLIPAYHPQSNGLAERAVQLIKMALEKNKRKFEDTIQDTLSRVLLTYRCTPHETTGKTPSELFMGRSLRTRLTLIHQSLDNRVRERQARQMRYDRGRGQEEFEVDDKVWCNNFRGVGWIPGRIVGRKGSRVYTVLINGQVKTYHRDQIRRRWTSGEEGDEAREKREEEDDPIWMAPESMNSRRDRESFSSETAGLPQDPVSGDQGVEIGSSPRESACSSDKEARTEERPLPRRNPPRDRRPPVRYQGLSPLENDQPSAVMSLTNFDIEQTKDPDLVKIIDNLNSGYTRKESSIIDRHLIQKKKTITTGRPWLMMIPKHLR</sequence>
<evidence type="ECO:0000259" key="11">
    <source>
        <dbReference type="PROSITE" id="PS50878"/>
    </source>
</evidence>
<evidence type="ECO:0000256" key="3">
    <source>
        <dbReference type="ARBA" id="ARBA00022679"/>
    </source>
</evidence>
<dbReference type="Pfam" id="PF00665">
    <property type="entry name" value="rve"/>
    <property type="match status" value="1"/>
</dbReference>
<evidence type="ECO:0000256" key="5">
    <source>
        <dbReference type="ARBA" id="ARBA00022722"/>
    </source>
</evidence>
<dbReference type="InterPro" id="IPR012337">
    <property type="entry name" value="RNaseH-like_sf"/>
</dbReference>
<evidence type="ECO:0000256" key="9">
    <source>
        <dbReference type="SAM" id="MobiDB-lite"/>
    </source>
</evidence>
<dbReference type="SMART" id="SM00343">
    <property type="entry name" value="ZnF_C2HC"/>
    <property type="match status" value="2"/>
</dbReference>
<comment type="subcellular location">
    <subcellularLocation>
        <location evidence="1">Nucleus</location>
    </subcellularLocation>
</comment>
<dbReference type="InterPro" id="IPR001584">
    <property type="entry name" value="Integrase_cat-core"/>
</dbReference>
<dbReference type="Pfam" id="PF17919">
    <property type="entry name" value="RT_RNaseH_2"/>
    <property type="match status" value="2"/>
</dbReference>
<feature type="region of interest" description="Disordered" evidence="9">
    <location>
        <begin position="2078"/>
        <end position="2184"/>
    </location>
</feature>
<dbReference type="InterPro" id="IPR043128">
    <property type="entry name" value="Rev_trsase/Diguanyl_cyclase"/>
</dbReference>
<dbReference type="Gene3D" id="3.30.420.10">
    <property type="entry name" value="Ribonuclease H-like superfamily/Ribonuclease H"/>
    <property type="match status" value="2"/>
</dbReference>
<dbReference type="EC" id="2.7.7.49" evidence="2"/>
<dbReference type="Gene3D" id="3.10.20.370">
    <property type="match status" value="1"/>
</dbReference>
<dbReference type="SUPFAM" id="SSF53098">
    <property type="entry name" value="Ribonuclease H-like"/>
    <property type="match status" value="1"/>
</dbReference>
<feature type="domain" description="CCHC-type" evidence="10">
    <location>
        <begin position="1064"/>
        <end position="1079"/>
    </location>
</feature>
<evidence type="ECO:0000256" key="6">
    <source>
        <dbReference type="ARBA" id="ARBA00022759"/>
    </source>
</evidence>
<feature type="compositionally biased region" description="Acidic residues" evidence="9">
    <location>
        <begin position="2083"/>
        <end position="2098"/>
    </location>
</feature>
<keyword evidence="8" id="KW-0863">Zinc-finger</keyword>
<evidence type="ECO:0000256" key="7">
    <source>
        <dbReference type="ARBA" id="ARBA00023268"/>
    </source>
</evidence>
<keyword evidence="6" id="KW-0378">Hydrolase</keyword>
<protein>
    <recommendedName>
        <fullName evidence="2">RNA-directed DNA polymerase</fullName>
        <ecNumber evidence="2">2.7.7.49</ecNumber>
    </recommendedName>
</protein>
<keyword evidence="8" id="KW-0479">Metal-binding</keyword>
<dbReference type="InterPro" id="IPR002492">
    <property type="entry name" value="Transposase_Tc1-like"/>
</dbReference>
<keyword evidence="3" id="KW-0808">Transferase</keyword>
<dbReference type="Proteomes" id="UP001235939">
    <property type="component" value="Chromosome 13"/>
</dbReference>
<dbReference type="SUPFAM" id="SSF50630">
    <property type="entry name" value="Acid proteases"/>
    <property type="match status" value="1"/>
</dbReference>
<organism evidence="13 14">
    <name type="scientific">Cordylochernes scorpioides</name>
    <dbReference type="NCBI Taxonomy" id="51811"/>
    <lineage>
        <taxon>Eukaryota</taxon>
        <taxon>Metazoa</taxon>
        <taxon>Ecdysozoa</taxon>
        <taxon>Arthropoda</taxon>
        <taxon>Chelicerata</taxon>
        <taxon>Arachnida</taxon>
        <taxon>Pseudoscorpiones</taxon>
        <taxon>Cheliferoidea</taxon>
        <taxon>Chernetidae</taxon>
        <taxon>Cordylochernes</taxon>
    </lineage>
</organism>
<dbReference type="PROSITE" id="PS50878">
    <property type="entry name" value="RT_POL"/>
    <property type="match status" value="1"/>
</dbReference>
<dbReference type="EMBL" id="CP092875">
    <property type="protein sequence ID" value="UYV75691.1"/>
    <property type="molecule type" value="Genomic_DNA"/>
</dbReference>
<reference evidence="13 14" key="1">
    <citation type="submission" date="2022-01" db="EMBL/GenBank/DDBJ databases">
        <title>A chromosomal length assembly of Cordylochernes scorpioides.</title>
        <authorList>
            <person name="Zeh D."/>
            <person name="Zeh J."/>
        </authorList>
    </citation>
    <scope>NUCLEOTIDE SEQUENCE [LARGE SCALE GENOMIC DNA]</scope>
    <source>
        <strain evidence="13">IN4F17</strain>
        <tissue evidence="13">Whole Body</tissue>
    </source>
</reference>
<dbReference type="CDD" id="cd01647">
    <property type="entry name" value="RT_LTR"/>
    <property type="match status" value="2"/>
</dbReference>
<dbReference type="Pfam" id="PF01498">
    <property type="entry name" value="HTH_Tnp_Tc3_2"/>
    <property type="match status" value="1"/>
</dbReference>
<evidence type="ECO:0000313" key="14">
    <source>
        <dbReference type="Proteomes" id="UP001235939"/>
    </source>
</evidence>
<proteinExistence type="predicted"/>
<feature type="domain" description="Integrase catalytic" evidence="12">
    <location>
        <begin position="1842"/>
        <end position="1994"/>
    </location>
</feature>
<keyword evidence="4" id="KW-0548">Nucleotidyltransferase</keyword>
<dbReference type="InterPro" id="IPR050951">
    <property type="entry name" value="Retrovirus_Pol_polyprotein"/>
</dbReference>
<evidence type="ECO:0000256" key="2">
    <source>
        <dbReference type="ARBA" id="ARBA00012493"/>
    </source>
</evidence>
<keyword evidence="5" id="KW-0540">Nuclease</keyword>
<gene>
    <name evidence="13" type="ORF">LAZ67_13001033</name>
</gene>
<feature type="domain" description="CCHC-type" evidence="10">
    <location>
        <begin position="437"/>
        <end position="452"/>
    </location>
</feature>
<dbReference type="PANTHER" id="PTHR37984">
    <property type="entry name" value="PROTEIN CBG26694"/>
    <property type="match status" value="1"/>
</dbReference>
<dbReference type="InterPro" id="IPR038717">
    <property type="entry name" value="Tc1-like_DDE_dom"/>
</dbReference>
<evidence type="ECO:0000313" key="13">
    <source>
        <dbReference type="EMBL" id="UYV75691.1"/>
    </source>
</evidence>
<dbReference type="InterPro" id="IPR036397">
    <property type="entry name" value="RNaseH_sf"/>
</dbReference>
<dbReference type="Pfam" id="PF00078">
    <property type="entry name" value="RVT_1"/>
    <property type="match status" value="2"/>
</dbReference>
<dbReference type="InterPro" id="IPR041577">
    <property type="entry name" value="RT_RNaseH_2"/>
</dbReference>
<dbReference type="PROSITE" id="PS50158">
    <property type="entry name" value="ZF_CCHC"/>
    <property type="match status" value="2"/>
</dbReference>
<dbReference type="Pfam" id="PF13358">
    <property type="entry name" value="DDE_3"/>
    <property type="match status" value="1"/>
</dbReference>
<dbReference type="InterPro" id="IPR041588">
    <property type="entry name" value="Integrase_H2C2"/>
</dbReference>
<evidence type="ECO:0000256" key="4">
    <source>
        <dbReference type="ARBA" id="ARBA00022695"/>
    </source>
</evidence>
<dbReference type="Gene3D" id="3.30.70.270">
    <property type="match status" value="3"/>
</dbReference>
<evidence type="ECO:0000256" key="1">
    <source>
        <dbReference type="ARBA" id="ARBA00004123"/>
    </source>
</evidence>
<evidence type="ECO:0000259" key="10">
    <source>
        <dbReference type="PROSITE" id="PS50158"/>
    </source>
</evidence>
<evidence type="ECO:0000259" key="12">
    <source>
        <dbReference type="PROSITE" id="PS50994"/>
    </source>
</evidence>
<keyword evidence="7" id="KW-0511">Multifunctional enzyme</keyword>
<dbReference type="InterPro" id="IPR009057">
    <property type="entry name" value="Homeodomain-like_sf"/>
</dbReference>
<dbReference type="SUPFAM" id="SSF46689">
    <property type="entry name" value="Homeodomain-like"/>
    <property type="match status" value="1"/>
</dbReference>
<accession>A0ABY6L5Y4</accession>
<dbReference type="CDD" id="cd09274">
    <property type="entry name" value="RNase_HI_RT_Ty3"/>
    <property type="match status" value="2"/>
</dbReference>
<dbReference type="PROSITE" id="PS50994">
    <property type="entry name" value="INTEGRASE"/>
    <property type="match status" value="1"/>
</dbReference>
<feature type="region of interest" description="Disordered" evidence="9">
    <location>
        <begin position="458"/>
        <end position="485"/>
    </location>
</feature>
<dbReference type="Gene3D" id="3.10.10.10">
    <property type="entry name" value="HIV Type 1 Reverse Transcriptase, subunit A, domain 1"/>
    <property type="match status" value="2"/>
</dbReference>
<dbReference type="Pfam" id="PF17921">
    <property type="entry name" value="Integrase_H2C2"/>
    <property type="match status" value="1"/>
</dbReference>
<dbReference type="InterPro" id="IPR043502">
    <property type="entry name" value="DNA/RNA_pol_sf"/>
</dbReference>
<dbReference type="InterPro" id="IPR021109">
    <property type="entry name" value="Peptidase_aspartic_dom_sf"/>
</dbReference>
<name>A0ABY6L5Y4_9ARAC</name>
<dbReference type="Gene3D" id="1.10.340.70">
    <property type="match status" value="1"/>
</dbReference>
<dbReference type="InterPro" id="IPR001878">
    <property type="entry name" value="Znf_CCHC"/>
</dbReference>
<keyword evidence="6" id="KW-0255">Endonuclease</keyword>
<keyword evidence="14" id="KW-1185">Reference proteome</keyword>